<dbReference type="STRING" id="6265.A0A0B2UXS8"/>
<dbReference type="Proteomes" id="UP000031036">
    <property type="component" value="Unassembled WGS sequence"/>
</dbReference>
<comment type="similarity">
    <text evidence="2">Belongs to the class-IV pyridoxal-phosphate-dependent aminotransferase family.</text>
</comment>
<accession>A0A0B2UXS8</accession>
<dbReference type="OrthoDB" id="1732691at2759"/>
<evidence type="ECO:0000313" key="9">
    <source>
        <dbReference type="EMBL" id="KHN73897.1"/>
    </source>
</evidence>
<dbReference type="GO" id="GO:0009098">
    <property type="term" value="P:L-leucine biosynthetic process"/>
    <property type="evidence" value="ECO:0007669"/>
    <property type="project" value="TreeGrafter"/>
</dbReference>
<dbReference type="GO" id="GO:0009099">
    <property type="term" value="P:L-valine biosynthetic process"/>
    <property type="evidence" value="ECO:0007669"/>
    <property type="project" value="TreeGrafter"/>
</dbReference>
<sequence>MECLVRTKRVIIAGGSNVTLTSAVRKSGVDERHPRHKTTAEMVACSDRCHERFRTSKLPIITRSSIRLHTHSSGGCAVPISQRSDVKVIKAKKLKAHPDENNLGFGVYFTDHMFSVDWTFEKGWSTPMIHPFDNFALHPAAKVLHYAPTLFEGMKAYRGKDNKIRLFRPELNMQRMNRTAERASLPKFDESEMVKIIKDLVKLDKGWVPSADMSSLYIRPTYIGTESTLGVSDVRAAKLYVILSPVGRYLTSGFKPVTLLADPEYVRAFRGGVGAFKMGCVPTINPKCHRKIKLDRALQRSEWKSPVGKRRYASHKSTLGVSDVRAAKLYVILSPVGRYLTSGFKPVTLLADPEYVRAFRGGVGAFKMGCNYAPAIKITADAKEIGCQQVLWLADDDHKITEVGTMNVMAYWVNENGGCA</sequence>
<dbReference type="GO" id="GO:0004084">
    <property type="term" value="F:branched-chain-amino-acid transaminase activity"/>
    <property type="evidence" value="ECO:0007669"/>
    <property type="project" value="UniProtKB-EC"/>
</dbReference>
<reference evidence="9 10" key="1">
    <citation type="submission" date="2014-11" db="EMBL/GenBank/DDBJ databases">
        <title>Genetic blueprint of the zoonotic pathogen Toxocara canis.</title>
        <authorList>
            <person name="Zhu X.-Q."/>
            <person name="Korhonen P.K."/>
            <person name="Cai H."/>
            <person name="Young N.D."/>
            <person name="Nejsum P."/>
            <person name="von Samson-Himmelstjerna G."/>
            <person name="Boag P.R."/>
            <person name="Tan P."/>
            <person name="Li Q."/>
            <person name="Min J."/>
            <person name="Yang Y."/>
            <person name="Wang X."/>
            <person name="Fang X."/>
            <person name="Hall R.S."/>
            <person name="Hofmann A."/>
            <person name="Sternberg P.W."/>
            <person name="Jex A.R."/>
            <person name="Gasser R.B."/>
        </authorList>
    </citation>
    <scope>NUCLEOTIDE SEQUENCE [LARGE SCALE GENOMIC DNA]</scope>
    <source>
        <strain evidence="9">PN_DK_2014</strain>
    </source>
</reference>
<keyword evidence="10" id="KW-1185">Reference proteome</keyword>
<organism evidence="9 10">
    <name type="scientific">Toxocara canis</name>
    <name type="common">Canine roundworm</name>
    <dbReference type="NCBI Taxonomy" id="6265"/>
    <lineage>
        <taxon>Eukaryota</taxon>
        <taxon>Metazoa</taxon>
        <taxon>Ecdysozoa</taxon>
        <taxon>Nematoda</taxon>
        <taxon>Chromadorea</taxon>
        <taxon>Rhabditida</taxon>
        <taxon>Spirurina</taxon>
        <taxon>Ascaridomorpha</taxon>
        <taxon>Ascaridoidea</taxon>
        <taxon>Toxocaridae</taxon>
        <taxon>Toxocara</taxon>
    </lineage>
</organism>
<comment type="cofactor">
    <cofactor evidence="1">
        <name>pyridoxal 5'-phosphate</name>
        <dbReference type="ChEBI" id="CHEBI:597326"/>
    </cofactor>
</comment>
<dbReference type="Gene3D" id="3.20.10.10">
    <property type="entry name" value="D-amino Acid Aminotransferase, subunit A, domain 2"/>
    <property type="match status" value="1"/>
</dbReference>
<dbReference type="InterPro" id="IPR043132">
    <property type="entry name" value="BCAT-like_C"/>
</dbReference>
<dbReference type="FunFam" id="3.30.470.10:FF:000002">
    <property type="entry name" value="Branched-chain-amino-acid aminotransferase"/>
    <property type="match status" value="1"/>
</dbReference>
<dbReference type="InterPro" id="IPR005786">
    <property type="entry name" value="B_amino_transII"/>
</dbReference>
<dbReference type="InterPro" id="IPR043131">
    <property type="entry name" value="BCAT-like_N"/>
</dbReference>
<dbReference type="EC" id="2.6.1.42" evidence="3"/>
<protein>
    <recommendedName>
        <fullName evidence="3">branched-chain-amino-acid transaminase</fullName>
        <ecNumber evidence="3">2.6.1.42</ecNumber>
    </recommendedName>
</protein>
<evidence type="ECO:0000256" key="2">
    <source>
        <dbReference type="ARBA" id="ARBA00009320"/>
    </source>
</evidence>
<keyword evidence="6 9" id="KW-0808">Transferase</keyword>
<evidence type="ECO:0000256" key="1">
    <source>
        <dbReference type="ARBA" id="ARBA00001933"/>
    </source>
</evidence>
<evidence type="ECO:0000256" key="5">
    <source>
        <dbReference type="ARBA" id="ARBA00022605"/>
    </source>
</evidence>
<dbReference type="SUPFAM" id="SSF56752">
    <property type="entry name" value="D-aminoacid aminotransferase-like PLP-dependent enzymes"/>
    <property type="match status" value="2"/>
</dbReference>
<evidence type="ECO:0000256" key="6">
    <source>
        <dbReference type="ARBA" id="ARBA00022679"/>
    </source>
</evidence>
<proteinExistence type="inferred from homology"/>
<dbReference type="PANTHER" id="PTHR11825:SF44">
    <property type="entry name" value="BRANCHED-CHAIN-AMINO-ACID AMINOTRANSFERASE"/>
    <property type="match status" value="1"/>
</dbReference>
<evidence type="ECO:0000256" key="3">
    <source>
        <dbReference type="ARBA" id="ARBA00013053"/>
    </source>
</evidence>
<evidence type="ECO:0000256" key="4">
    <source>
        <dbReference type="ARBA" id="ARBA00022576"/>
    </source>
</evidence>
<keyword evidence="4 9" id="KW-0032">Aminotransferase</keyword>
<name>A0A0B2UXS8_TOXCA</name>
<dbReference type="PANTHER" id="PTHR11825">
    <property type="entry name" value="SUBGROUP IIII AMINOTRANSFERASE"/>
    <property type="match status" value="1"/>
</dbReference>
<dbReference type="GO" id="GO:0005739">
    <property type="term" value="C:mitochondrion"/>
    <property type="evidence" value="ECO:0007669"/>
    <property type="project" value="TreeGrafter"/>
</dbReference>
<dbReference type="Gene3D" id="3.30.470.10">
    <property type="match status" value="1"/>
</dbReference>
<gene>
    <name evidence="9" type="primary">Bcat1</name>
    <name evidence="9" type="ORF">Tcan_17773</name>
</gene>
<keyword evidence="5" id="KW-0028">Amino-acid biosynthesis</keyword>
<evidence type="ECO:0000313" key="10">
    <source>
        <dbReference type="Proteomes" id="UP000031036"/>
    </source>
</evidence>
<keyword evidence="7" id="KW-0663">Pyridoxal phosphate</keyword>
<keyword evidence="8" id="KW-0100">Branched-chain amino acid biosynthesis</keyword>
<comment type="caution">
    <text evidence="9">The sequence shown here is derived from an EMBL/GenBank/DDBJ whole genome shotgun (WGS) entry which is preliminary data.</text>
</comment>
<dbReference type="InterPro" id="IPR036038">
    <property type="entry name" value="Aminotransferase-like"/>
</dbReference>
<evidence type="ECO:0000256" key="8">
    <source>
        <dbReference type="ARBA" id="ARBA00023304"/>
    </source>
</evidence>
<dbReference type="EMBL" id="JPKZ01002989">
    <property type="protein sequence ID" value="KHN73897.1"/>
    <property type="molecule type" value="Genomic_DNA"/>
</dbReference>
<evidence type="ECO:0000256" key="7">
    <source>
        <dbReference type="ARBA" id="ARBA00022898"/>
    </source>
</evidence>
<dbReference type="AlphaFoldDB" id="A0A0B2UXS8"/>